<dbReference type="InterPro" id="IPR045093">
    <property type="entry name" value="Cullin"/>
</dbReference>
<dbReference type="Gene3D" id="1.20.1310.10">
    <property type="entry name" value="Cullin Repeats"/>
    <property type="match status" value="4"/>
</dbReference>
<comment type="caution">
    <text evidence="7">The sequence shown here is derived from an EMBL/GenBank/DDBJ whole genome shotgun (WGS) entry which is preliminary data.</text>
</comment>
<reference evidence="7 8" key="1">
    <citation type="submission" date="2015-09" db="EMBL/GenBank/DDBJ databases">
        <title>Host preference determinants of Valsa canker pathogens revealed by comparative genomics.</title>
        <authorList>
            <person name="Yin Z."/>
            <person name="Huang L."/>
        </authorList>
    </citation>
    <scope>NUCLEOTIDE SEQUENCE [LARGE SCALE GENOMIC DNA]</scope>
    <source>
        <strain evidence="7 8">SXYLt</strain>
    </source>
</reference>
<dbReference type="SUPFAM" id="SSF46785">
    <property type="entry name" value="Winged helix' DNA-binding domain"/>
    <property type="match status" value="1"/>
</dbReference>
<evidence type="ECO:0000313" key="8">
    <source>
        <dbReference type="Proteomes" id="UP000285146"/>
    </source>
</evidence>
<dbReference type="Proteomes" id="UP000285146">
    <property type="component" value="Unassembled WGS sequence"/>
</dbReference>
<dbReference type="Pfam" id="PF26557">
    <property type="entry name" value="Cullin_AB"/>
    <property type="match status" value="1"/>
</dbReference>
<dbReference type="SMART" id="SM00182">
    <property type="entry name" value="CULLIN"/>
    <property type="match status" value="1"/>
</dbReference>
<dbReference type="InterPro" id="IPR016158">
    <property type="entry name" value="Cullin_homology"/>
</dbReference>
<comment type="similarity">
    <text evidence="1 4 5">Belongs to the cullin family.</text>
</comment>
<dbReference type="Pfam" id="PF10557">
    <property type="entry name" value="Cullin_Nedd8"/>
    <property type="match status" value="1"/>
</dbReference>
<dbReference type="SUPFAM" id="SSF74788">
    <property type="entry name" value="Cullin repeat-like"/>
    <property type="match status" value="1"/>
</dbReference>
<feature type="domain" description="Cullin family profile" evidence="6">
    <location>
        <begin position="465"/>
        <end position="719"/>
    </location>
</feature>
<dbReference type="FunCoup" id="A0A423WF96">
    <property type="interactions" value="754"/>
</dbReference>
<dbReference type="InterPro" id="IPR036317">
    <property type="entry name" value="Cullin_homology_sf"/>
</dbReference>
<dbReference type="Gene3D" id="3.30.230.130">
    <property type="entry name" value="Cullin, Chain C, Domain 2"/>
    <property type="match status" value="1"/>
</dbReference>
<gene>
    <name evidence="7" type="ORF">VPNG_07641</name>
</gene>
<dbReference type="STRING" id="1230097.A0A423WF96"/>
<keyword evidence="2" id="KW-1017">Isopeptide bond</keyword>
<accession>A0A423WF96</accession>
<dbReference type="Pfam" id="PF00888">
    <property type="entry name" value="Cullin"/>
    <property type="match status" value="1"/>
</dbReference>
<keyword evidence="3" id="KW-0832">Ubl conjugation</keyword>
<proteinExistence type="inferred from homology"/>
<name>A0A423WF96_9PEZI</name>
<evidence type="ECO:0000256" key="5">
    <source>
        <dbReference type="RuleBase" id="RU003829"/>
    </source>
</evidence>
<dbReference type="FunFam" id="1.20.1310.10:FF:000061">
    <property type="entry name" value="Related to cullulin 3"/>
    <property type="match status" value="1"/>
</dbReference>
<dbReference type="OrthoDB" id="27073at2759"/>
<evidence type="ECO:0000256" key="4">
    <source>
        <dbReference type="PROSITE-ProRule" id="PRU00330"/>
    </source>
</evidence>
<dbReference type="InterPro" id="IPR019559">
    <property type="entry name" value="Cullin_neddylation_domain"/>
</dbReference>
<dbReference type="InterPro" id="IPR036390">
    <property type="entry name" value="WH_DNA-bd_sf"/>
</dbReference>
<protein>
    <recommendedName>
        <fullName evidence="6">Cullin family profile domain-containing protein</fullName>
    </recommendedName>
</protein>
<dbReference type="FunFam" id="3.30.230.130:FF:000011">
    <property type="entry name" value="SCF ubiquitin ligase subunit CulC, putative"/>
    <property type="match status" value="1"/>
</dbReference>
<organism evidence="7 8">
    <name type="scientific">Cytospora leucostoma</name>
    <dbReference type="NCBI Taxonomy" id="1230097"/>
    <lineage>
        <taxon>Eukaryota</taxon>
        <taxon>Fungi</taxon>
        <taxon>Dikarya</taxon>
        <taxon>Ascomycota</taxon>
        <taxon>Pezizomycotina</taxon>
        <taxon>Sordariomycetes</taxon>
        <taxon>Sordariomycetidae</taxon>
        <taxon>Diaporthales</taxon>
        <taxon>Cytosporaceae</taxon>
        <taxon>Cytospora</taxon>
    </lineage>
</organism>
<dbReference type="InterPro" id="IPR016159">
    <property type="entry name" value="Cullin_repeat-like_dom_sf"/>
</dbReference>
<dbReference type="Gene3D" id="1.10.10.10">
    <property type="entry name" value="Winged helix-like DNA-binding domain superfamily/Winged helix DNA-binding domain"/>
    <property type="match status" value="1"/>
</dbReference>
<evidence type="ECO:0000256" key="3">
    <source>
        <dbReference type="ARBA" id="ARBA00022843"/>
    </source>
</evidence>
<dbReference type="SUPFAM" id="SSF75632">
    <property type="entry name" value="Cullin homology domain"/>
    <property type="match status" value="1"/>
</dbReference>
<dbReference type="AlphaFoldDB" id="A0A423WF96"/>
<dbReference type="InterPro" id="IPR036388">
    <property type="entry name" value="WH-like_DNA-bd_sf"/>
</dbReference>
<dbReference type="GO" id="GO:0031625">
    <property type="term" value="F:ubiquitin protein ligase binding"/>
    <property type="evidence" value="ECO:0007669"/>
    <property type="project" value="InterPro"/>
</dbReference>
<dbReference type="InterPro" id="IPR001373">
    <property type="entry name" value="Cullin_N"/>
</dbReference>
<dbReference type="InterPro" id="IPR059120">
    <property type="entry name" value="Cullin-like_AB"/>
</dbReference>
<dbReference type="FunFam" id="1.20.1310.10:FF:000036">
    <property type="entry name" value="SCF ubiquitin ligase subunit CulC, putative"/>
    <property type="match status" value="1"/>
</dbReference>
<dbReference type="EMBL" id="LKEB01000052">
    <property type="protein sequence ID" value="ROW02075.1"/>
    <property type="molecule type" value="Genomic_DNA"/>
</dbReference>
<dbReference type="PROSITE" id="PS50069">
    <property type="entry name" value="CULLIN_2"/>
    <property type="match status" value="1"/>
</dbReference>
<dbReference type="FunFam" id="1.20.1310.10:FF:000001">
    <property type="entry name" value="Cullin 3"/>
    <property type="match status" value="1"/>
</dbReference>
<dbReference type="GO" id="GO:0006511">
    <property type="term" value="P:ubiquitin-dependent protein catabolic process"/>
    <property type="evidence" value="ECO:0007669"/>
    <property type="project" value="InterPro"/>
</dbReference>
<dbReference type="InParanoid" id="A0A423WF96"/>
<dbReference type="FunFam" id="1.20.1310.10:FF:000002">
    <property type="entry name" value="cullin-3 isoform X1"/>
    <property type="match status" value="1"/>
</dbReference>
<evidence type="ECO:0000313" key="7">
    <source>
        <dbReference type="EMBL" id="ROW02075.1"/>
    </source>
</evidence>
<evidence type="ECO:0000256" key="1">
    <source>
        <dbReference type="ARBA" id="ARBA00006019"/>
    </source>
</evidence>
<evidence type="ECO:0000256" key="2">
    <source>
        <dbReference type="ARBA" id="ARBA00022499"/>
    </source>
</evidence>
<dbReference type="FunFam" id="1.10.10.10:FF:000014">
    <property type="entry name" value="Cullin 1"/>
    <property type="match status" value="1"/>
</dbReference>
<sequence>MATMSLAEIMALMAIKCHNEFLPTSEIKRAKLYAEYSARQPVNRRSGLTDTQEFQACWNLLNEALTDIHNRDAGKLSFEQLYRASYKIVLKRRGQDLYDKVGEFEEAWFNDKVIPPILELVSGNLVSLALGDLPGTTTLERQAVSERFLRGLKDSWERHLSANAMIADIMMYLDRGQGQDQSRPQLYMTVLGLYRDNILRRQFPTINGPLTDVVNVVVFDLINISRNGGEIDKPLVKRLLGMYETLAETDDLVDDKRLYRTTFEPAYLEDSRQYYSKEADRLILEADASHWLRHTLDRLKEEKERCDTTIYAHTTPNIVAVLEEQLIAKHLDKFLQLDGSGLRAMIDNDRFDDLAKLYEIVCMVPNGIEKVRKIMQTRVLELGIEIEKALQEANFSAQQPGADGDEAKPLTGTARSTAAAIQWVDDVLKLKDKFDRFQHECFQDDKVLESALTKSFSEFINLFKRCSEFVSLFIDDNLKNGIRGKTEAEVDESMEKAIVLVRYLQDRDMFQRYYQKHLARRLLHGKSESQDAEKQLISRMKQEIGSHFTAKFEGMFKDMETSRDLTSGYHDHIRDLGDMDRKVIDLNINVLTSNNWPPDGMLQKTSDGSKVQCHWPPEIQSLQASFLKYYLSERNGRVLTWLGNLGTADIRCVFPKVPGKESGPLSKERRYELTVSTHGMVVLMLFNELPEGEWLSFEEIQAATNLPTAELSRTLASVTLASKSRVLLKEPATKSIQPEDRFTYNSSFFSKQIKIRAPVVSAHSKVEGAEERKETEKKNDVSRLAIVDAAIVRIMKSRKELAHNLLISEVVNVLTGRFKPDIPLVKKRIEDLIAREFLERAEEADATQQIYRYLA</sequence>
<dbReference type="PANTHER" id="PTHR11932">
    <property type="entry name" value="CULLIN"/>
    <property type="match status" value="1"/>
</dbReference>
<dbReference type="SMART" id="SM00884">
    <property type="entry name" value="Cullin_Nedd8"/>
    <property type="match status" value="1"/>
</dbReference>
<evidence type="ECO:0000259" key="6">
    <source>
        <dbReference type="PROSITE" id="PS50069"/>
    </source>
</evidence>
<keyword evidence="8" id="KW-1185">Reference proteome</keyword>